<name>A0A9D4RML0_DREPO</name>
<protein>
    <submittedName>
        <fullName evidence="1">Uncharacterized protein</fullName>
    </submittedName>
</protein>
<dbReference type="Pfam" id="PF12796">
    <property type="entry name" value="Ank_2"/>
    <property type="match status" value="1"/>
</dbReference>
<comment type="caution">
    <text evidence="1">The sequence shown here is derived from an EMBL/GenBank/DDBJ whole genome shotgun (WGS) entry which is preliminary data.</text>
</comment>
<dbReference type="SMART" id="SM00248">
    <property type="entry name" value="ANK"/>
    <property type="match status" value="2"/>
</dbReference>
<reference evidence="1" key="2">
    <citation type="submission" date="2020-11" db="EMBL/GenBank/DDBJ databases">
        <authorList>
            <person name="McCartney M.A."/>
            <person name="Auch B."/>
            <person name="Kono T."/>
            <person name="Mallez S."/>
            <person name="Becker A."/>
            <person name="Gohl D.M."/>
            <person name="Silverstein K.A.T."/>
            <person name="Koren S."/>
            <person name="Bechman K.B."/>
            <person name="Herman A."/>
            <person name="Abrahante J.E."/>
            <person name="Garbe J."/>
        </authorList>
    </citation>
    <scope>NUCLEOTIDE SEQUENCE</scope>
    <source>
        <strain evidence="1">Duluth1</strain>
        <tissue evidence="1">Whole animal</tissue>
    </source>
</reference>
<gene>
    <name evidence="1" type="ORF">DPMN_035107</name>
</gene>
<dbReference type="InterPro" id="IPR036770">
    <property type="entry name" value="Ankyrin_rpt-contain_sf"/>
</dbReference>
<evidence type="ECO:0000313" key="2">
    <source>
        <dbReference type="Proteomes" id="UP000828390"/>
    </source>
</evidence>
<organism evidence="1 2">
    <name type="scientific">Dreissena polymorpha</name>
    <name type="common">Zebra mussel</name>
    <name type="synonym">Mytilus polymorpha</name>
    <dbReference type="NCBI Taxonomy" id="45954"/>
    <lineage>
        <taxon>Eukaryota</taxon>
        <taxon>Metazoa</taxon>
        <taxon>Spiralia</taxon>
        <taxon>Lophotrochozoa</taxon>
        <taxon>Mollusca</taxon>
        <taxon>Bivalvia</taxon>
        <taxon>Autobranchia</taxon>
        <taxon>Heteroconchia</taxon>
        <taxon>Euheterodonta</taxon>
        <taxon>Imparidentia</taxon>
        <taxon>Neoheterodontei</taxon>
        <taxon>Myida</taxon>
        <taxon>Dreissenoidea</taxon>
        <taxon>Dreissenidae</taxon>
        <taxon>Dreissena</taxon>
    </lineage>
</organism>
<keyword evidence="2" id="KW-1185">Reference proteome</keyword>
<dbReference type="AlphaFoldDB" id="A0A9D4RML0"/>
<accession>A0A9D4RML0</accession>
<dbReference type="EMBL" id="JAIWYP010000002">
    <property type="protein sequence ID" value="KAH3871892.1"/>
    <property type="molecule type" value="Genomic_DNA"/>
</dbReference>
<dbReference type="InterPro" id="IPR002110">
    <property type="entry name" value="Ankyrin_rpt"/>
</dbReference>
<sequence>MEDGYRTLHDDWHLIACETAMHAAIRNNHKEIVHLLLTVSKTQTLHCLDRGGRPPLLAAVQYGDQEIIETIDMHATQPAERCGLVARIEDVAQLNE</sequence>
<dbReference type="Proteomes" id="UP000828390">
    <property type="component" value="Unassembled WGS sequence"/>
</dbReference>
<dbReference type="SUPFAM" id="SSF48403">
    <property type="entry name" value="Ankyrin repeat"/>
    <property type="match status" value="1"/>
</dbReference>
<evidence type="ECO:0000313" key="1">
    <source>
        <dbReference type="EMBL" id="KAH3871892.1"/>
    </source>
</evidence>
<proteinExistence type="predicted"/>
<dbReference type="Gene3D" id="1.25.40.20">
    <property type="entry name" value="Ankyrin repeat-containing domain"/>
    <property type="match status" value="1"/>
</dbReference>
<reference evidence="1" key="1">
    <citation type="journal article" date="2019" name="bioRxiv">
        <title>The Genome of the Zebra Mussel, Dreissena polymorpha: A Resource for Invasive Species Research.</title>
        <authorList>
            <person name="McCartney M.A."/>
            <person name="Auch B."/>
            <person name="Kono T."/>
            <person name="Mallez S."/>
            <person name="Zhang Y."/>
            <person name="Obille A."/>
            <person name="Becker A."/>
            <person name="Abrahante J.E."/>
            <person name="Garbe J."/>
            <person name="Badalamenti J.P."/>
            <person name="Herman A."/>
            <person name="Mangelson H."/>
            <person name="Liachko I."/>
            <person name="Sullivan S."/>
            <person name="Sone E.D."/>
            <person name="Koren S."/>
            <person name="Silverstein K.A.T."/>
            <person name="Beckman K.B."/>
            <person name="Gohl D.M."/>
        </authorList>
    </citation>
    <scope>NUCLEOTIDE SEQUENCE</scope>
    <source>
        <strain evidence="1">Duluth1</strain>
        <tissue evidence="1">Whole animal</tissue>
    </source>
</reference>